<organism evidence="2">
    <name type="scientific">marine sediment metagenome</name>
    <dbReference type="NCBI Taxonomy" id="412755"/>
    <lineage>
        <taxon>unclassified sequences</taxon>
        <taxon>metagenomes</taxon>
        <taxon>ecological metagenomes</taxon>
    </lineage>
</organism>
<evidence type="ECO:0000313" key="2">
    <source>
        <dbReference type="EMBL" id="GAG12922.1"/>
    </source>
</evidence>
<sequence length="61" mass="7079">MGKILTTKELASYLKLTEVTIYKYANEGKIPGFKIGSRWRFDKEQIDDLLRNEEETVVEGI</sequence>
<feature type="domain" description="Helix-turn-helix" evidence="1">
    <location>
        <begin position="5"/>
        <end position="52"/>
    </location>
</feature>
<proteinExistence type="predicted"/>
<dbReference type="InterPro" id="IPR010093">
    <property type="entry name" value="SinI_DNA-bd"/>
</dbReference>
<gene>
    <name evidence="2" type="ORF">S01H1_33740</name>
</gene>
<dbReference type="EMBL" id="BARS01020959">
    <property type="protein sequence ID" value="GAG12922.1"/>
    <property type="molecule type" value="Genomic_DNA"/>
</dbReference>
<dbReference type="AlphaFoldDB" id="X0VP35"/>
<dbReference type="Pfam" id="PF12728">
    <property type="entry name" value="HTH_17"/>
    <property type="match status" value="1"/>
</dbReference>
<comment type="caution">
    <text evidence="2">The sequence shown here is derived from an EMBL/GenBank/DDBJ whole genome shotgun (WGS) entry which is preliminary data.</text>
</comment>
<dbReference type="GO" id="GO:0003677">
    <property type="term" value="F:DNA binding"/>
    <property type="evidence" value="ECO:0007669"/>
    <property type="project" value="InterPro"/>
</dbReference>
<dbReference type="InterPro" id="IPR041657">
    <property type="entry name" value="HTH_17"/>
</dbReference>
<evidence type="ECO:0000259" key="1">
    <source>
        <dbReference type="Pfam" id="PF12728"/>
    </source>
</evidence>
<accession>X0VP35</accession>
<protein>
    <recommendedName>
        <fullName evidence="1">Helix-turn-helix domain-containing protein</fullName>
    </recommendedName>
</protein>
<dbReference type="InterPro" id="IPR009061">
    <property type="entry name" value="DNA-bd_dom_put_sf"/>
</dbReference>
<dbReference type="NCBIfam" id="TIGR01764">
    <property type="entry name" value="excise"/>
    <property type="match status" value="1"/>
</dbReference>
<dbReference type="SUPFAM" id="SSF46955">
    <property type="entry name" value="Putative DNA-binding domain"/>
    <property type="match status" value="1"/>
</dbReference>
<reference evidence="2" key="1">
    <citation type="journal article" date="2014" name="Front. Microbiol.">
        <title>High frequency of phylogenetically diverse reductive dehalogenase-homologous genes in deep subseafloor sedimentary metagenomes.</title>
        <authorList>
            <person name="Kawai M."/>
            <person name="Futagami T."/>
            <person name="Toyoda A."/>
            <person name="Takaki Y."/>
            <person name="Nishi S."/>
            <person name="Hori S."/>
            <person name="Arai W."/>
            <person name="Tsubouchi T."/>
            <person name="Morono Y."/>
            <person name="Uchiyama I."/>
            <person name="Ito T."/>
            <person name="Fujiyama A."/>
            <person name="Inagaki F."/>
            <person name="Takami H."/>
        </authorList>
    </citation>
    <scope>NUCLEOTIDE SEQUENCE</scope>
    <source>
        <strain evidence="2">Expedition CK06-06</strain>
    </source>
</reference>
<name>X0VP35_9ZZZZ</name>